<gene>
    <name evidence="1" type="ORF">GCM10017567_09690</name>
</gene>
<sequence>MQGGQRGDLCQREVVPDALCPQPTVEPDHRETQTARQRAFVRVAGHIVSIPYEYPADRVMLVIGTPDSTTAPVHQGPGPSLRDHQMQLGTVSVSLMMWLSGTNPHQPDGESAWV</sequence>
<name>A0ABQ3JZR7_9PSEU</name>
<evidence type="ECO:0000313" key="1">
    <source>
        <dbReference type="EMBL" id="GHF97371.1"/>
    </source>
</evidence>
<reference evidence="2" key="1">
    <citation type="journal article" date="2019" name="Int. J. Syst. Evol. Microbiol.">
        <title>The Global Catalogue of Microorganisms (GCM) 10K type strain sequencing project: providing services to taxonomists for standard genome sequencing and annotation.</title>
        <authorList>
            <consortium name="The Broad Institute Genomics Platform"/>
            <consortium name="The Broad Institute Genome Sequencing Center for Infectious Disease"/>
            <person name="Wu L."/>
            <person name="Ma J."/>
        </authorList>
    </citation>
    <scope>NUCLEOTIDE SEQUENCE [LARGE SCALE GENOMIC DNA]</scope>
    <source>
        <strain evidence="2">CGMCC 4.7680</strain>
    </source>
</reference>
<evidence type="ECO:0000313" key="2">
    <source>
        <dbReference type="Proteomes" id="UP000649955"/>
    </source>
</evidence>
<protein>
    <submittedName>
        <fullName evidence="1">Uncharacterized protein</fullName>
    </submittedName>
</protein>
<keyword evidence="2" id="KW-1185">Reference proteome</keyword>
<dbReference type="EMBL" id="BNAW01000003">
    <property type="protein sequence ID" value="GHF97371.1"/>
    <property type="molecule type" value="Genomic_DNA"/>
</dbReference>
<dbReference type="Proteomes" id="UP000649955">
    <property type="component" value="Unassembled WGS sequence"/>
</dbReference>
<organism evidence="1 2">
    <name type="scientific">Amycolatopsis bullii</name>
    <dbReference type="NCBI Taxonomy" id="941987"/>
    <lineage>
        <taxon>Bacteria</taxon>
        <taxon>Bacillati</taxon>
        <taxon>Actinomycetota</taxon>
        <taxon>Actinomycetes</taxon>
        <taxon>Pseudonocardiales</taxon>
        <taxon>Pseudonocardiaceae</taxon>
        <taxon>Amycolatopsis</taxon>
    </lineage>
</organism>
<accession>A0ABQ3JZR7</accession>
<comment type="caution">
    <text evidence="1">The sequence shown here is derived from an EMBL/GenBank/DDBJ whole genome shotgun (WGS) entry which is preliminary data.</text>
</comment>
<proteinExistence type="predicted"/>